<organism evidence="2 3">
    <name type="scientific">Clostridium acetireducens DSM 10703</name>
    <dbReference type="NCBI Taxonomy" id="1121290"/>
    <lineage>
        <taxon>Bacteria</taxon>
        <taxon>Bacillati</taxon>
        <taxon>Bacillota</taxon>
        <taxon>Clostridia</taxon>
        <taxon>Eubacteriales</taxon>
        <taxon>Clostridiaceae</taxon>
        <taxon>Clostridium</taxon>
    </lineage>
</organism>
<keyword evidence="1" id="KW-0812">Transmembrane</keyword>
<evidence type="ECO:0000313" key="2">
    <source>
        <dbReference type="EMBL" id="OFI01552.1"/>
    </source>
</evidence>
<reference evidence="2 3" key="1">
    <citation type="submission" date="2016-06" db="EMBL/GenBank/DDBJ databases">
        <title>Genome sequence of Clostridium acetireducens DSM 10703.</title>
        <authorList>
            <person name="Poehlein A."/>
            <person name="Fluechter S."/>
            <person name="Duerre P."/>
            <person name="Daniel R."/>
        </authorList>
    </citation>
    <scope>NUCLEOTIDE SEQUENCE [LARGE SCALE GENOMIC DNA]</scope>
    <source>
        <strain evidence="2 3">DSM 10703</strain>
    </source>
</reference>
<name>A0A1E8EWC6_9CLOT</name>
<proteinExistence type="predicted"/>
<dbReference type="PATRIC" id="fig|1121290.3.peg.2080"/>
<protein>
    <recommendedName>
        <fullName evidence="4">DUF4363 domain-containing protein</fullName>
    </recommendedName>
</protein>
<keyword evidence="1" id="KW-0472">Membrane</keyword>
<keyword evidence="1" id="KW-1133">Transmembrane helix</keyword>
<dbReference type="EMBL" id="LZFO01000040">
    <property type="protein sequence ID" value="OFI01552.1"/>
    <property type="molecule type" value="Genomic_DNA"/>
</dbReference>
<sequence length="121" mass="13922">MRKFLTTIIPIITLGFFILIMLSGNYLKRPLGKYDNVPNSIEVIIKDVNSENWKEANKNTDELNKIWKRIVSRVQFSSERDEINALSVNIARLKAAIMAKDKNSALLELAEAYEHWDSLGR</sequence>
<dbReference type="OrthoDB" id="1739442at2"/>
<feature type="transmembrane region" description="Helical" evidence="1">
    <location>
        <begin position="6"/>
        <end position="27"/>
    </location>
</feature>
<dbReference type="Pfam" id="PF14276">
    <property type="entry name" value="DUF4363"/>
    <property type="match status" value="1"/>
</dbReference>
<evidence type="ECO:0000256" key="1">
    <source>
        <dbReference type="SAM" id="Phobius"/>
    </source>
</evidence>
<keyword evidence="3" id="KW-1185">Reference proteome</keyword>
<evidence type="ECO:0008006" key="4">
    <source>
        <dbReference type="Google" id="ProtNLM"/>
    </source>
</evidence>
<comment type="caution">
    <text evidence="2">The sequence shown here is derived from an EMBL/GenBank/DDBJ whole genome shotgun (WGS) entry which is preliminary data.</text>
</comment>
<dbReference type="STRING" id="1121290.CLAOCE_20690"/>
<gene>
    <name evidence="2" type="ORF">CLOACE_20690</name>
</gene>
<dbReference type="RefSeq" id="WP_070111086.1">
    <property type="nucleotide sequence ID" value="NZ_LZFO01000040.1"/>
</dbReference>
<dbReference type="Proteomes" id="UP000175744">
    <property type="component" value="Unassembled WGS sequence"/>
</dbReference>
<dbReference type="AlphaFoldDB" id="A0A1E8EWC6"/>
<accession>A0A1E8EWC6</accession>
<dbReference type="InterPro" id="IPR025373">
    <property type="entry name" value="DUF4363"/>
</dbReference>
<evidence type="ECO:0000313" key="3">
    <source>
        <dbReference type="Proteomes" id="UP000175744"/>
    </source>
</evidence>